<evidence type="ECO:0000313" key="3">
    <source>
        <dbReference type="Proteomes" id="UP001497516"/>
    </source>
</evidence>
<reference evidence="2 3" key="1">
    <citation type="submission" date="2024-04" db="EMBL/GenBank/DDBJ databases">
        <authorList>
            <person name="Fracassetti M."/>
        </authorList>
    </citation>
    <scope>NUCLEOTIDE SEQUENCE [LARGE SCALE GENOMIC DNA]</scope>
</reference>
<evidence type="ECO:0000313" key="2">
    <source>
        <dbReference type="EMBL" id="CAL1382376.1"/>
    </source>
</evidence>
<sequence length="107" mass="11990">MAVTVRKAMAATGRTAVDTRRGKEKDVNGDAGKGKHGDGGKGKQEKRNCRRCIFPKGAEATRTTHCSLEVRRSRHRHFSLRLRKKKNRFPERSLTRTAGCSSCPFFS</sequence>
<feature type="compositionally biased region" description="Basic and acidic residues" evidence="1">
    <location>
        <begin position="17"/>
        <end position="47"/>
    </location>
</feature>
<dbReference type="EMBL" id="OZ034817">
    <property type="protein sequence ID" value="CAL1382376.1"/>
    <property type="molecule type" value="Genomic_DNA"/>
</dbReference>
<dbReference type="AlphaFoldDB" id="A0AAV2E8Z4"/>
<evidence type="ECO:0000256" key="1">
    <source>
        <dbReference type="SAM" id="MobiDB-lite"/>
    </source>
</evidence>
<dbReference type="Proteomes" id="UP001497516">
    <property type="component" value="Chromosome 4"/>
</dbReference>
<proteinExistence type="predicted"/>
<organism evidence="2 3">
    <name type="scientific">Linum trigynum</name>
    <dbReference type="NCBI Taxonomy" id="586398"/>
    <lineage>
        <taxon>Eukaryota</taxon>
        <taxon>Viridiplantae</taxon>
        <taxon>Streptophyta</taxon>
        <taxon>Embryophyta</taxon>
        <taxon>Tracheophyta</taxon>
        <taxon>Spermatophyta</taxon>
        <taxon>Magnoliopsida</taxon>
        <taxon>eudicotyledons</taxon>
        <taxon>Gunneridae</taxon>
        <taxon>Pentapetalae</taxon>
        <taxon>rosids</taxon>
        <taxon>fabids</taxon>
        <taxon>Malpighiales</taxon>
        <taxon>Linaceae</taxon>
        <taxon>Linum</taxon>
    </lineage>
</organism>
<name>A0AAV2E8Z4_9ROSI</name>
<protein>
    <submittedName>
        <fullName evidence="2">Uncharacterized protein</fullName>
    </submittedName>
</protein>
<gene>
    <name evidence="2" type="ORF">LTRI10_LOCUS23703</name>
</gene>
<accession>A0AAV2E8Z4</accession>
<feature type="region of interest" description="Disordered" evidence="1">
    <location>
        <begin position="1"/>
        <end position="47"/>
    </location>
</feature>
<keyword evidence="3" id="KW-1185">Reference proteome</keyword>